<comment type="caution">
    <text evidence="1">The sequence shown here is derived from an EMBL/GenBank/DDBJ whole genome shotgun (WGS) entry which is preliminary data.</text>
</comment>
<gene>
    <name evidence="1" type="ORF">SAMN06296020_103316</name>
</gene>
<proteinExistence type="predicted"/>
<dbReference type="AlphaFoldDB" id="A0AA45WUT4"/>
<dbReference type="InterPro" id="IPR006230">
    <property type="entry name" value="MutL"/>
</dbReference>
<dbReference type="NCBIfam" id="NF040744">
    <property type="entry name" value="ornith_Or-4"/>
    <property type="match status" value="1"/>
</dbReference>
<evidence type="ECO:0008006" key="3">
    <source>
        <dbReference type="Google" id="ProtNLM"/>
    </source>
</evidence>
<dbReference type="NCBIfam" id="TIGR01319">
    <property type="entry name" value="glmL_fam"/>
    <property type="match status" value="1"/>
</dbReference>
<dbReference type="RefSeq" id="WP_283408578.1">
    <property type="nucleotide sequence ID" value="NZ_FXUF01000003.1"/>
</dbReference>
<dbReference type="PIRSF" id="PIRSF004729">
    <property type="entry name" value="MutL"/>
    <property type="match status" value="1"/>
</dbReference>
<evidence type="ECO:0000313" key="1">
    <source>
        <dbReference type="EMBL" id="SMP49161.1"/>
    </source>
</evidence>
<dbReference type="EMBL" id="FXUF01000003">
    <property type="protein sequence ID" value="SMP49161.1"/>
    <property type="molecule type" value="Genomic_DNA"/>
</dbReference>
<name>A0AA45WUT4_9CLOT</name>
<protein>
    <recommendedName>
        <fullName evidence="3">DNA mismatch repair protein MutL</fullName>
    </recommendedName>
</protein>
<dbReference type="Pfam" id="PF13941">
    <property type="entry name" value="MutL"/>
    <property type="match status" value="1"/>
</dbReference>
<reference evidence="1" key="1">
    <citation type="submission" date="2017-05" db="EMBL/GenBank/DDBJ databases">
        <authorList>
            <person name="Varghese N."/>
            <person name="Submissions S."/>
        </authorList>
    </citation>
    <scope>NUCLEOTIDE SEQUENCE</scope>
    <source>
        <strain evidence="1">Su22</strain>
    </source>
</reference>
<organism evidence="1 2">
    <name type="scientific">Anoxynatronum buryatiense</name>
    <dbReference type="NCBI Taxonomy" id="489973"/>
    <lineage>
        <taxon>Bacteria</taxon>
        <taxon>Bacillati</taxon>
        <taxon>Bacillota</taxon>
        <taxon>Clostridia</taxon>
        <taxon>Eubacteriales</taxon>
        <taxon>Clostridiaceae</taxon>
        <taxon>Anoxynatronum</taxon>
    </lineage>
</organism>
<sequence length="465" mass="50919">MKIDVLVAEIGSTTTVVNAFNGIHTPDPVFLGQGQAPTSVLEGDVRIGLNNAIEELSKYLKTETVIYDEMLATSSAAGGLKMTVHGLVHDMTVRAAREAALGAGAIIHKVTAGKLRQTDLNAIQEINPNIILIAGGVDYGEKETAIENAEKLASLNLKIPFIYAGNIENQEEIKLIFDKTKSRLYVVENVYPKIDQLNIEPTRRIIQDVFEAHIIHAPGMEHVRELVNGPIIPTPGAVMEASKLMKEQMGDLLAFDVGGATTDLHSVTEGSEEINRILISPEPVAKRTVEGDLGVFVNLKNIVALIGEENLQKEIEEKMQMNLFELMETHQAIPATPQQIAFAERLTQEAVKTALQRHVGQIKHLYGPGGKTTIAEGKDLSNVQYIIGTGGALTRLPHGYQILRSILAKHEQNKLLPTEDAVVLLDHDYIMASLGVLSRKYPASAYQLMKKSMRWKGGAFHEPKN</sequence>
<keyword evidence="2" id="KW-1185">Reference proteome</keyword>
<evidence type="ECO:0000313" key="2">
    <source>
        <dbReference type="Proteomes" id="UP001158066"/>
    </source>
</evidence>
<dbReference type="Proteomes" id="UP001158066">
    <property type="component" value="Unassembled WGS sequence"/>
</dbReference>
<accession>A0AA45WUT4</accession>